<dbReference type="InterPro" id="IPR005829">
    <property type="entry name" value="Sugar_transporter_CS"/>
</dbReference>
<comment type="subcellular location">
    <subcellularLocation>
        <location evidence="1">Cell membrane</location>
        <topology evidence="1">Multi-pass membrane protein</topology>
    </subcellularLocation>
</comment>
<sequence>MADHSMNGAAPLPAAGGSRRAVFVISLICAAQFVLQLDFSIVNVALPSIQWELGMPAAALQWIVTGYALAFGSLLLAGGRLADLLGRRQMLAIGLALFGIASLACGLAQWPIMLIIARIVQGAAGAMVSPAALSLLTTTNTEGAARNRALAIWQATTAAGATAGIVAGGLLTQYFGWRAVFLINPPVIAIIFALVPRLPAGKRSGGGGSVDVRGALLVTTGIAALIFGLSSGQQHGFAAPATIIALALAVLLTTGFVVAEKRSAAPMLPLSILAEPARRAAIAAMLLIGAILAGYVYFASLYMQRVLGFSPVATGLALAPSTVTVVLLSTFGTRRLLARFSIKAVLLAGLACMGAGQLWLAQITAGAGYPAAVLPGLVLTAAGVGLALPTASIAITSGVQASDQGLAGALFTTSQQTGAAVGLAILAAAAAATAGHSGSLVDGYRLSFLIATGLAVLAAIIVALQLSSKSHRVEPGHQQAGLSAPPPAPPAPAQLGKS</sequence>
<evidence type="ECO:0000256" key="5">
    <source>
        <dbReference type="ARBA" id="ARBA00022989"/>
    </source>
</evidence>
<feature type="transmembrane region" description="Helical" evidence="8">
    <location>
        <begin position="58"/>
        <end position="78"/>
    </location>
</feature>
<reference evidence="10 11" key="1">
    <citation type="submission" date="2017-06" db="EMBL/GenBank/DDBJ databases">
        <authorList>
            <person name="Kim H.J."/>
            <person name="Triplett B.A."/>
        </authorList>
    </citation>
    <scope>NUCLEOTIDE SEQUENCE [LARGE SCALE GENOMIC DNA]</scope>
    <source>
        <strain evidence="10 11">CGMCC 4.2132</strain>
    </source>
</reference>
<feature type="transmembrane region" description="Helical" evidence="8">
    <location>
        <begin position="115"/>
        <end position="138"/>
    </location>
</feature>
<feature type="transmembrane region" description="Helical" evidence="8">
    <location>
        <begin position="446"/>
        <end position="464"/>
    </location>
</feature>
<feature type="transmembrane region" description="Helical" evidence="8">
    <location>
        <begin position="177"/>
        <end position="198"/>
    </location>
</feature>
<feature type="transmembrane region" description="Helical" evidence="8">
    <location>
        <begin position="90"/>
        <end position="109"/>
    </location>
</feature>
<gene>
    <name evidence="10" type="ORF">SAMN05216276_105654</name>
</gene>
<evidence type="ECO:0000313" key="11">
    <source>
        <dbReference type="Proteomes" id="UP000198282"/>
    </source>
</evidence>
<feature type="region of interest" description="Disordered" evidence="7">
    <location>
        <begin position="474"/>
        <end position="498"/>
    </location>
</feature>
<keyword evidence="3" id="KW-1003">Cell membrane</keyword>
<proteinExistence type="predicted"/>
<feature type="transmembrane region" description="Helical" evidence="8">
    <location>
        <begin position="417"/>
        <end position="434"/>
    </location>
</feature>
<dbReference type="Gene3D" id="1.20.1250.20">
    <property type="entry name" value="MFS general substrate transporter like domains"/>
    <property type="match status" value="1"/>
</dbReference>
<name>A0A239NGD5_9ACTN</name>
<feature type="transmembrane region" description="Helical" evidence="8">
    <location>
        <begin position="21"/>
        <end position="46"/>
    </location>
</feature>
<feature type="domain" description="Major facilitator superfamily (MFS) profile" evidence="9">
    <location>
        <begin position="24"/>
        <end position="470"/>
    </location>
</feature>
<dbReference type="PANTHER" id="PTHR42718">
    <property type="entry name" value="MAJOR FACILITATOR SUPERFAMILY MULTIDRUG TRANSPORTER MFSC"/>
    <property type="match status" value="1"/>
</dbReference>
<feature type="transmembrane region" description="Helical" evidence="8">
    <location>
        <begin position="340"/>
        <end position="360"/>
    </location>
</feature>
<dbReference type="InterPro" id="IPR036259">
    <property type="entry name" value="MFS_trans_sf"/>
</dbReference>
<dbReference type="AlphaFoldDB" id="A0A239NGD5"/>
<keyword evidence="6 8" id="KW-0472">Membrane</keyword>
<dbReference type="SUPFAM" id="SSF103473">
    <property type="entry name" value="MFS general substrate transporter"/>
    <property type="match status" value="1"/>
</dbReference>
<keyword evidence="2" id="KW-0813">Transport</keyword>
<accession>A0A239NGD5</accession>
<dbReference type="PROSITE" id="PS00216">
    <property type="entry name" value="SUGAR_TRANSPORT_1"/>
    <property type="match status" value="1"/>
</dbReference>
<dbReference type="InterPro" id="IPR020846">
    <property type="entry name" value="MFS_dom"/>
</dbReference>
<dbReference type="GO" id="GO:0022857">
    <property type="term" value="F:transmembrane transporter activity"/>
    <property type="evidence" value="ECO:0007669"/>
    <property type="project" value="InterPro"/>
</dbReference>
<feature type="transmembrane region" description="Helical" evidence="8">
    <location>
        <begin position="372"/>
        <end position="396"/>
    </location>
</feature>
<evidence type="ECO:0000313" key="10">
    <source>
        <dbReference type="EMBL" id="SNT53543.1"/>
    </source>
</evidence>
<evidence type="ECO:0000256" key="2">
    <source>
        <dbReference type="ARBA" id="ARBA00022448"/>
    </source>
</evidence>
<evidence type="ECO:0000256" key="3">
    <source>
        <dbReference type="ARBA" id="ARBA00022475"/>
    </source>
</evidence>
<dbReference type="RefSeq" id="WP_179282422.1">
    <property type="nucleotide sequence ID" value="NZ_FZOD01000056.1"/>
</dbReference>
<dbReference type="Pfam" id="PF07690">
    <property type="entry name" value="MFS_1"/>
    <property type="match status" value="1"/>
</dbReference>
<evidence type="ECO:0000259" key="9">
    <source>
        <dbReference type="PROSITE" id="PS50850"/>
    </source>
</evidence>
<keyword evidence="11" id="KW-1185">Reference proteome</keyword>
<evidence type="ECO:0000256" key="4">
    <source>
        <dbReference type="ARBA" id="ARBA00022692"/>
    </source>
</evidence>
<dbReference type="Proteomes" id="UP000198282">
    <property type="component" value="Unassembled WGS sequence"/>
</dbReference>
<dbReference type="Gene3D" id="1.20.1720.10">
    <property type="entry name" value="Multidrug resistance protein D"/>
    <property type="match status" value="1"/>
</dbReference>
<evidence type="ECO:0000256" key="1">
    <source>
        <dbReference type="ARBA" id="ARBA00004651"/>
    </source>
</evidence>
<dbReference type="CDD" id="cd17321">
    <property type="entry name" value="MFS_MMR_MDR_like"/>
    <property type="match status" value="1"/>
</dbReference>
<dbReference type="InterPro" id="IPR011701">
    <property type="entry name" value="MFS"/>
</dbReference>
<dbReference type="PANTHER" id="PTHR42718:SF46">
    <property type="entry name" value="BLR6921 PROTEIN"/>
    <property type="match status" value="1"/>
</dbReference>
<protein>
    <submittedName>
        <fullName evidence="10">Drug resistance transporter, EmrB/QacA subfamily</fullName>
    </submittedName>
</protein>
<evidence type="ECO:0000256" key="7">
    <source>
        <dbReference type="SAM" id="MobiDB-lite"/>
    </source>
</evidence>
<evidence type="ECO:0000256" key="8">
    <source>
        <dbReference type="SAM" id="Phobius"/>
    </source>
</evidence>
<keyword evidence="4 8" id="KW-0812">Transmembrane</keyword>
<dbReference type="PROSITE" id="PS50850">
    <property type="entry name" value="MFS"/>
    <property type="match status" value="1"/>
</dbReference>
<feature type="transmembrane region" description="Helical" evidence="8">
    <location>
        <begin position="210"/>
        <end position="231"/>
    </location>
</feature>
<keyword evidence="5 8" id="KW-1133">Transmembrane helix</keyword>
<evidence type="ECO:0000256" key="6">
    <source>
        <dbReference type="ARBA" id="ARBA00023136"/>
    </source>
</evidence>
<feature type="transmembrane region" description="Helical" evidence="8">
    <location>
        <begin position="150"/>
        <end position="171"/>
    </location>
</feature>
<feature type="transmembrane region" description="Helical" evidence="8">
    <location>
        <begin position="280"/>
        <end position="300"/>
    </location>
</feature>
<feature type="transmembrane region" description="Helical" evidence="8">
    <location>
        <begin position="237"/>
        <end position="259"/>
    </location>
</feature>
<organism evidence="10 11">
    <name type="scientific">Streptosporangium subroseum</name>
    <dbReference type="NCBI Taxonomy" id="106412"/>
    <lineage>
        <taxon>Bacteria</taxon>
        <taxon>Bacillati</taxon>
        <taxon>Actinomycetota</taxon>
        <taxon>Actinomycetes</taxon>
        <taxon>Streptosporangiales</taxon>
        <taxon>Streptosporangiaceae</taxon>
        <taxon>Streptosporangium</taxon>
    </lineage>
</organism>
<dbReference type="EMBL" id="FZOD01000056">
    <property type="protein sequence ID" value="SNT53543.1"/>
    <property type="molecule type" value="Genomic_DNA"/>
</dbReference>
<dbReference type="GO" id="GO:0005886">
    <property type="term" value="C:plasma membrane"/>
    <property type="evidence" value="ECO:0007669"/>
    <property type="project" value="UniProtKB-SubCell"/>
</dbReference>
<feature type="transmembrane region" description="Helical" evidence="8">
    <location>
        <begin position="306"/>
        <end position="328"/>
    </location>
</feature>